<dbReference type="PANTHER" id="PTHR24171:SF8">
    <property type="entry name" value="BRCA1-ASSOCIATED RING DOMAIN PROTEIN 1"/>
    <property type="match status" value="1"/>
</dbReference>
<feature type="repeat" description="ANK" evidence="3">
    <location>
        <begin position="62"/>
        <end position="94"/>
    </location>
</feature>
<evidence type="ECO:0000256" key="2">
    <source>
        <dbReference type="ARBA" id="ARBA00023043"/>
    </source>
</evidence>
<evidence type="ECO:0000313" key="6">
    <source>
        <dbReference type="Proteomes" id="UP000318055"/>
    </source>
</evidence>
<proteinExistence type="predicted"/>
<evidence type="ECO:0000256" key="3">
    <source>
        <dbReference type="PROSITE-ProRule" id="PRU00023"/>
    </source>
</evidence>
<dbReference type="Pfam" id="PF12796">
    <property type="entry name" value="Ank_2"/>
    <property type="match status" value="1"/>
</dbReference>
<dbReference type="GO" id="GO:0004842">
    <property type="term" value="F:ubiquitin-protein transferase activity"/>
    <property type="evidence" value="ECO:0007669"/>
    <property type="project" value="TreeGrafter"/>
</dbReference>
<dbReference type="SMART" id="SM00248">
    <property type="entry name" value="ANK"/>
    <property type="match status" value="3"/>
</dbReference>
<reference evidence="5 6" key="1">
    <citation type="submission" date="2019-07" db="EMBL/GenBank/DDBJ databases">
        <title>Sphingomonas alkalisoli sp. nov., isolated from rhizosphere soil of Suaedae salsa.</title>
        <authorList>
            <person name="Zhang H."/>
            <person name="Xu L."/>
            <person name="Zhang J.-X."/>
            <person name="Sun J.-Q."/>
        </authorList>
    </citation>
    <scope>NUCLEOTIDE SEQUENCE [LARGE SCALE GENOMIC DNA]</scope>
    <source>
        <strain evidence="5 6">XS-10</strain>
    </source>
</reference>
<organism evidence="5 6">
    <name type="scientific">Sphingomonas suaedae</name>
    <dbReference type="NCBI Taxonomy" id="2599297"/>
    <lineage>
        <taxon>Bacteria</taxon>
        <taxon>Pseudomonadati</taxon>
        <taxon>Pseudomonadota</taxon>
        <taxon>Alphaproteobacteria</taxon>
        <taxon>Sphingomonadales</taxon>
        <taxon>Sphingomonadaceae</taxon>
        <taxon>Sphingomonas</taxon>
    </lineage>
</organism>
<gene>
    <name evidence="5" type="ORF">FPZ54_14625</name>
</gene>
<dbReference type="AlphaFoldDB" id="A0A518RI32"/>
<dbReference type="Gene3D" id="1.25.40.20">
    <property type="entry name" value="Ankyrin repeat-containing domain"/>
    <property type="match status" value="1"/>
</dbReference>
<keyword evidence="6" id="KW-1185">Reference proteome</keyword>
<feature type="chain" id="PRO_5021876238" evidence="4">
    <location>
        <begin position="24"/>
        <end position="199"/>
    </location>
</feature>
<dbReference type="KEGG" id="ssua:FPZ54_14625"/>
<feature type="repeat" description="ANK" evidence="3">
    <location>
        <begin position="128"/>
        <end position="160"/>
    </location>
</feature>
<evidence type="ECO:0000256" key="4">
    <source>
        <dbReference type="SAM" id="SignalP"/>
    </source>
</evidence>
<feature type="signal peptide" evidence="4">
    <location>
        <begin position="1"/>
        <end position="23"/>
    </location>
</feature>
<dbReference type="InterPro" id="IPR036770">
    <property type="entry name" value="Ankyrin_rpt-contain_sf"/>
</dbReference>
<dbReference type="SUPFAM" id="SSF48403">
    <property type="entry name" value="Ankyrin repeat"/>
    <property type="match status" value="1"/>
</dbReference>
<accession>A0A518RI32</accession>
<evidence type="ECO:0000313" key="5">
    <source>
        <dbReference type="EMBL" id="QDX27116.1"/>
    </source>
</evidence>
<keyword evidence="1" id="KW-0677">Repeat</keyword>
<evidence type="ECO:0000256" key="1">
    <source>
        <dbReference type="ARBA" id="ARBA00022737"/>
    </source>
</evidence>
<dbReference type="EMBL" id="CP042239">
    <property type="protein sequence ID" value="QDX27116.1"/>
    <property type="molecule type" value="Genomic_DNA"/>
</dbReference>
<dbReference type="Proteomes" id="UP000318055">
    <property type="component" value="Chromosome"/>
</dbReference>
<protein>
    <submittedName>
        <fullName evidence="5">Ankyrin repeat domain-containing protein</fullName>
    </submittedName>
</protein>
<keyword evidence="2 3" id="KW-0040">ANK repeat</keyword>
<keyword evidence="4" id="KW-0732">Signal</keyword>
<dbReference type="GO" id="GO:0085020">
    <property type="term" value="P:protein K6-linked ubiquitination"/>
    <property type="evidence" value="ECO:0007669"/>
    <property type="project" value="TreeGrafter"/>
</dbReference>
<dbReference type="RefSeq" id="WP_145848376.1">
    <property type="nucleotide sequence ID" value="NZ_CP042239.1"/>
</dbReference>
<dbReference type="PANTHER" id="PTHR24171">
    <property type="entry name" value="ANKYRIN REPEAT DOMAIN-CONTAINING PROTEIN 39-RELATED"/>
    <property type="match status" value="1"/>
</dbReference>
<dbReference type="PROSITE" id="PS50088">
    <property type="entry name" value="ANK_REPEAT"/>
    <property type="match status" value="2"/>
</dbReference>
<sequence>MLIRSSGLVFAAALLCVALPAGAQRFSDSYTFLKAVREQDGNKVTEYLNEPGQTIVNAKDEKGEAAIHIVTKRRDMTYLRFILARGGNVNLQDGAGNSPMMLAVEAAWPEGVRTLIALKGDVNLVNNGGETPLIRAVQRRDSELVELLLKNGADPDIVDRMAGMSARDYAARDTRAPAIAKALKDAPKVTKRAVSGPSL</sequence>
<dbReference type="InterPro" id="IPR002110">
    <property type="entry name" value="Ankyrin_rpt"/>
</dbReference>
<dbReference type="PROSITE" id="PS50297">
    <property type="entry name" value="ANK_REP_REGION"/>
    <property type="match status" value="2"/>
</dbReference>
<dbReference type="OrthoDB" id="7390289at2"/>
<name>A0A518RI32_9SPHN</name>